<sequence>MRLSRKGKYNLLNTNGYSVSNFIIGLQTKFFFAVHYFLTHSYNIR</sequence>
<gene>
    <name evidence="1" type="ORF">NCTC13043_01832</name>
</gene>
<proteinExistence type="predicted"/>
<evidence type="ECO:0000313" key="2">
    <source>
        <dbReference type="Proteomes" id="UP000254235"/>
    </source>
</evidence>
<dbReference type="Proteomes" id="UP000254235">
    <property type="component" value="Unassembled WGS sequence"/>
</dbReference>
<evidence type="ECO:0000313" key="1">
    <source>
        <dbReference type="EMBL" id="SUC13207.1"/>
    </source>
</evidence>
<reference evidence="1 2" key="1">
    <citation type="submission" date="2018-06" db="EMBL/GenBank/DDBJ databases">
        <authorList>
            <consortium name="Pathogen Informatics"/>
            <person name="Doyle S."/>
        </authorList>
    </citation>
    <scope>NUCLEOTIDE SEQUENCE [LARGE SCALE GENOMIC DNA]</scope>
    <source>
        <strain evidence="1 2">NCTC13043</strain>
    </source>
</reference>
<accession>A0A379F3J9</accession>
<protein>
    <submittedName>
        <fullName evidence="1">Uncharacterized protein</fullName>
    </submittedName>
</protein>
<dbReference type="EMBL" id="UGTP01000001">
    <property type="protein sequence ID" value="SUC13207.1"/>
    <property type="molecule type" value="Genomic_DNA"/>
</dbReference>
<name>A0A379F3J9_9BACT</name>
<organism evidence="1 2">
    <name type="scientific">Prevotella pallens</name>
    <dbReference type="NCBI Taxonomy" id="60133"/>
    <lineage>
        <taxon>Bacteria</taxon>
        <taxon>Pseudomonadati</taxon>
        <taxon>Bacteroidota</taxon>
        <taxon>Bacteroidia</taxon>
        <taxon>Bacteroidales</taxon>
        <taxon>Prevotellaceae</taxon>
        <taxon>Prevotella</taxon>
    </lineage>
</organism>
<dbReference type="AlphaFoldDB" id="A0A379F3J9"/>